<dbReference type="OrthoDB" id="9811121at2"/>
<protein>
    <submittedName>
        <fullName evidence="3">Carbon-nitrogen hydrolase family protein</fullName>
    </submittedName>
</protein>
<evidence type="ECO:0000313" key="4">
    <source>
        <dbReference type="Proteomes" id="UP000441717"/>
    </source>
</evidence>
<comment type="similarity">
    <text evidence="1">Belongs to the carbon-nitrogen hydrolase superfamily. NIT1/NIT2 family.</text>
</comment>
<gene>
    <name evidence="3" type="ORF">GFC01_14490</name>
</gene>
<dbReference type="GO" id="GO:0016787">
    <property type="term" value="F:hydrolase activity"/>
    <property type="evidence" value="ECO:0007669"/>
    <property type="project" value="UniProtKB-KW"/>
</dbReference>
<evidence type="ECO:0000256" key="1">
    <source>
        <dbReference type="ARBA" id="ARBA00010613"/>
    </source>
</evidence>
<comment type="caution">
    <text evidence="3">The sequence shown here is derived from an EMBL/GenBank/DDBJ whole genome shotgun (WGS) entry which is preliminary data.</text>
</comment>
<dbReference type="SUPFAM" id="SSF56317">
    <property type="entry name" value="Carbon-nitrogen hydrolase"/>
    <property type="match status" value="1"/>
</dbReference>
<sequence>MAGQLLYKNYIRAYTTSPGHKGGEILSSLKLAIVQFPRDTTNLNKNITLMQQYFSQITAGAEVILLPEDWLGATVIDWNDYRRIVTELFHTLKDSSSRPLLVSGAQYVRAEGNIYSRGVVLGGALSAPVAFEKHFPSRAIGERGYVKPGSLLPVVEHRGIALGMAVCVDIMYPELVRGLTLRGALLVLNPANIPATRMPMWQGIGIARACENTVFVATANNTATAYPDGREVLGESFVVYPDGYTLLACGREPGVFYFDLDLSRLDRVRRRWPYLEDVRTNREIICRWYYG</sequence>
<dbReference type="AlphaFoldDB" id="A0A6N7ITI8"/>
<dbReference type="Gene3D" id="3.60.110.10">
    <property type="entry name" value="Carbon-nitrogen hydrolase"/>
    <property type="match status" value="1"/>
</dbReference>
<dbReference type="Pfam" id="PF00795">
    <property type="entry name" value="CN_hydrolase"/>
    <property type="match status" value="1"/>
</dbReference>
<keyword evidence="3" id="KW-0378">Hydrolase</keyword>
<organism evidence="3 4">
    <name type="scientific">Desulfofundulus thermobenzoicus</name>
    <dbReference type="NCBI Taxonomy" id="29376"/>
    <lineage>
        <taxon>Bacteria</taxon>
        <taxon>Bacillati</taxon>
        <taxon>Bacillota</taxon>
        <taxon>Clostridia</taxon>
        <taxon>Eubacteriales</taxon>
        <taxon>Peptococcaceae</taxon>
        <taxon>Desulfofundulus</taxon>
    </lineage>
</organism>
<keyword evidence="4" id="KW-1185">Reference proteome</keyword>
<feature type="domain" description="CN hydrolase" evidence="2">
    <location>
        <begin position="29"/>
        <end position="262"/>
    </location>
</feature>
<dbReference type="PANTHER" id="PTHR23088:SF27">
    <property type="entry name" value="DEAMINATED GLUTATHIONE AMIDASE"/>
    <property type="match status" value="1"/>
</dbReference>
<dbReference type="InterPro" id="IPR003010">
    <property type="entry name" value="C-N_Hydrolase"/>
</dbReference>
<name>A0A6N7ITI8_9FIRM</name>
<proteinExistence type="inferred from homology"/>
<evidence type="ECO:0000313" key="3">
    <source>
        <dbReference type="EMBL" id="MQL53445.1"/>
    </source>
</evidence>
<accession>A0A6N7ITI8</accession>
<dbReference type="CDD" id="cd07197">
    <property type="entry name" value="nitrilase"/>
    <property type="match status" value="1"/>
</dbReference>
<evidence type="ECO:0000259" key="2">
    <source>
        <dbReference type="PROSITE" id="PS50263"/>
    </source>
</evidence>
<dbReference type="EMBL" id="WHYR01000050">
    <property type="protein sequence ID" value="MQL53445.1"/>
    <property type="molecule type" value="Genomic_DNA"/>
</dbReference>
<reference evidence="3 4" key="1">
    <citation type="submission" date="2019-10" db="EMBL/GenBank/DDBJ databases">
        <title>Comparative genomics of sulfur disproportionating microorganisms.</title>
        <authorList>
            <person name="Ward L.M."/>
            <person name="Bertran E."/>
            <person name="Johnston D."/>
        </authorList>
    </citation>
    <scope>NUCLEOTIDE SEQUENCE [LARGE SCALE GENOMIC DNA]</scope>
    <source>
        <strain evidence="3 4">DSM 14055</strain>
    </source>
</reference>
<dbReference type="PANTHER" id="PTHR23088">
    <property type="entry name" value="NITRILASE-RELATED"/>
    <property type="match status" value="1"/>
</dbReference>
<dbReference type="PROSITE" id="PS50263">
    <property type="entry name" value="CN_HYDROLASE"/>
    <property type="match status" value="1"/>
</dbReference>
<dbReference type="InterPro" id="IPR036526">
    <property type="entry name" value="C-N_Hydrolase_sf"/>
</dbReference>
<dbReference type="Proteomes" id="UP000441717">
    <property type="component" value="Unassembled WGS sequence"/>
</dbReference>